<dbReference type="Proteomes" id="UP001431217">
    <property type="component" value="Unassembled WGS sequence"/>
</dbReference>
<protein>
    <recommendedName>
        <fullName evidence="4">DUF3185 family protein</fullName>
    </recommendedName>
</protein>
<evidence type="ECO:0008006" key="4">
    <source>
        <dbReference type="Google" id="ProtNLM"/>
    </source>
</evidence>
<reference evidence="2 3" key="1">
    <citation type="submission" date="2022-05" db="EMBL/GenBank/DDBJ databases">
        <title>Luteimonas sp. SX5, whole genome shotgun sequencing project.</title>
        <authorList>
            <person name="Zhao G."/>
            <person name="Shen L."/>
        </authorList>
    </citation>
    <scope>NUCLEOTIDE SEQUENCE [LARGE SCALE GENOMIC DNA]</scope>
    <source>
        <strain evidence="2 3">SX5</strain>
    </source>
</reference>
<proteinExistence type="predicted"/>
<accession>A0ABT0MJ50</accession>
<dbReference type="EMBL" id="JAMBEP010000001">
    <property type="protein sequence ID" value="MCL1634902.1"/>
    <property type="molecule type" value="Genomic_DNA"/>
</dbReference>
<sequence length="74" mass="7438">MKRLLGLAGWAVVALGAGIAVFSLWALLDPAGAQLSDDANPFADPPSTGDLIVRLAGGLAIAASGLWLIARGEP</sequence>
<keyword evidence="3" id="KW-1185">Reference proteome</keyword>
<keyword evidence="1" id="KW-0472">Membrane</keyword>
<feature type="transmembrane region" description="Helical" evidence="1">
    <location>
        <begin position="7"/>
        <end position="28"/>
    </location>
</feature>
<dbReference type="RefSeq" id="WP_249473733.1">
    <property type="nucleotide sequence ID" value="NZ_JAMBEP010000001.1"/>
</dbReference>
<evidence type="ECO:0000256" key="1">
    <source>
        <dbReference type="SAM" id="Phobius"/>
    </source>
</evidence>
<name>A0ABT0MJ50_9GAMM</name>
<evidence type="ECO:0000313" key="3">
    <source>
        <dbReference type="Proteomes" id="UP001431217"/>
    </source>
</evidence>
<comment type="caution">
    <text evidence="2">The sequence shown here is derived from an EMBL/GenBank/DDBJ whole genome shotgun (WGS) entry which is preliminary data.</text>
</comment>
<gene>
    <name evidence="2" type="ORF">M2650_09700</name>
</gene>
<keyword evidence="1" id="KW-1133">Transmembrane helix</keyword>
<feature type="transmembrane region" description="Helical" evidence="1">
    <location>
        <begin position="51"/>
        <end position="70"/>
    </location>
</feature>
<evidence type="ECO:0000313" key="2">
    <source>
        <dbReference type="EMBL" id="MCL1634902.1"/>
    </source>
</evidence>
<keyword evidence="1" id="KW-0812">Transmembrane</keyword>
<organism evidence="2 3">
    <name type="scientific">Luteimonas galliterrae</name>
    <dbReference type="NCBI Taxonomy" id="2940486"/>
    <lineage>
        <taxon>Bacteria</taxon>
        <taxon>Pseudomonadati</taxon>
        <taxon>Pseudomonadota</taxon>
        <taxon>Gammaproteobacteria</taxon>
        <taxon>Lysobacterales</taxon>
        <taxon>Lysobacteraceae</taxon>
        <taxon>Luteimonas</taxon>
    </lineage>
</organism>